<protein>
    <recommendedName>
        <fullName evidence="1">SHOCT domain-containing protein</fullName>
    </recommendedName>
</protein>
<organism evidence="2 3">
    <name type="scientific">Pseudoalteromonas porphyrae</name>
    <dbReference type="NCBI Taxonomy" id="187330"/>
    <lineage>
        <taxon>Bacteria</taxon>
        <taxon>Pseudomonadati</taxon>
        <taxon>Pseudomonadota</taxon>
        <taxon>Gammaproteobacteria</taxon>
        <taxon>Alteromonadales</taxon>
        <taxon>Pseudoalteromonadaceae</taxon>
        <taxon>Pseudoalteromonas</taxon>
    </lineage>
</organism>
<dbReference type="STRING" id="187330.AMS58_03600"/>
<evidence type="ECO:0000259" key="1">
    <source>
        <dbReference type="Pfam" id="PF09851"/>
    </source>
</evidence>
<dbReference type="EMBL" id="LHPH01000005">
    <property type="protein sequence ID" value="KPH64339.1"/>
    <property type="molecule type" value="Genomic_DNA"/>
</dbReference>
<name>A0A0N0M184_9GAMM</name>
<comment type="caution">
    <text evidence="2">The sequence shown here is derived from an EMBL/GenBank/DDBJ whole genome shotgun (WGS) entry which is preliminary data.</text>
</comment>
<dbReference type="Pfam" id="PF09851">
    <property type="entry name" value="SHOCT"/>
    <property type="match status" value="1"/>
</dbReference>
<dbReference type="InterPro" id="IPR018649">
    <property type="entry name" value="SHOCT"/>
</dbReference>
<dbReference type="PATRIC" id="fig|187330.3.peg.3293"/>
<dbReference type="RefSeq" id="WP_054453473.1">
    <property type="nucleotide sequence ID" value="NZ_LHPH01000005.1"/>
</dbReference>
<accession>A0A0N0M184</accession>
<sequence length="279" mass="29825">MQQLTDVGHNLVNGIASRYGLSQNAVLHMLIAVNNGGGSMAQFNSPELGGSGQWMRGGMTMVGDMFNYGLKSTVDNLCNELSNVLSSNQVFPTIPAGTPGSNQWWPGDLGSPFSSGAQNNIRYAIFPNRLAVELNGLVSVYDTLDHNIGGVSQQQGSNTSLTFSSQWGTINVDTLPLISGIQPSAAQQDVAAQSTQQAAHSTQQAAHSTQQAAHSTQQVVEQNSIPASVNNVDAPVNTHPQYSTNETLQIIEKLAQLRDSNALSDEEFNSKKSELLKRL</sequence>
<feature type="domain" description="SHOCT" evidence="1">
    <location>
        <begin position="251"/>
        <end position="276"/>
    </location>
</feature>
<dbReference type="AlphaFoldDB" id="A0A0N0M184"/>
<keyword evidence="3" id="KW-1185">Reference proteome</keyword>
<evidence type="ECO:0000313" key="3">
    <source>
        <dbReference type="Proteomes" id="UP000037848"/>
    </source>
</evidence>
<reference evidence="2 3" key="1">
    <citation type="submission" date="2015-08" db="EMBL/GenBank/DDBJ databases">
        <title>Draft Genome Sequence of Pseudoalteromonas porphyrae UCD-SED14.</title>
        <authorList>
            <person name="Coil D.A."/>
            <person name="Jospin G."/>
            <person name="Lee R.D."/>
            <person name="Eisen J.A."/>
        </authorList>
    </citation>
    <scope>NUCLEOTIDE SEQUENCE [LARGE SCALE GENOMIC DNA]</scope>
    <source>
        <strain evidence="2 3">UCD-SED14</strain>
    </source>
</reference>
<dbReference type="OrthoDB" id="1778949at2"/>
<gene>
    <name evidence="2" type="ORF">ADS77_06565</name>
</gene>
<proteinExistence type="predicted"/>
<dbReference type="Proteomes" id="UP000037848">
    <property type="component" value="Unassembled WGS sequence"/>
</dbReference>
<evidence type="ECO:0000313" key="2">
    <source>
        <dbReference type="EMBL" id="KPH64339.1"/>
    </source>
</evidence>